<proteinExistence type="predicted"/>
<keyword evidence="2" id="KW-1185">Reference proteome</keyword>
<name>A0ACC4ZN26_9BACL</name>
<organism evidence="1 2">
    <name type="scientific">Paenibacillus jamilae</name>
    <dbReference type="NCBI Taxonomy" id="114136"/>
    <lineage>
        <taxon>Bacteria</taxon>
        <taxon>Bacillati</taxon>
        <taxon>Bacillota</taxon>
        <taxon>Bacilli</taxon>
        <taxon>Bacillales</taxon>
        <taxon>Paenibacillaceae</taxon>
        <taxon>Paenibacillus</taxon>
    </lineage>
</organism>
<dbReference type="Proteomes" id="UP000074866">
    <property type="component" value="Unassembled WGS sequence"/>
</dbReference>
<evidence type="ECO:0000313" key="2">
    <source>
        <dbReference type="Proteomes" id="UP000074866"/>
    </source>
</evidence>
<dbReference type="EMBL" id="LDRX01000301">
    <property type="protein sequence ID" value="KTS69904.1"/>
    <property type="molecule type" value="Genomic_DNA"/>
</dbReference>
<protein>
    <submittedName>
        <fullName evidence="1">Uncharacterized protein</fullName>
    </submittedName>
</protein>
<gene>
    <name evidence="1" type="ORF">NS115_24905</name>
</gene>
<evidence type="ECO:0000313" key="1">
    <source>
        <dbReference type="EMBL" id="KTS69904.1"/>
    </source>
</evidence>
<comment type="caution">
    <text evidence="1">The sequence shown here is derived from an EMBL/GenBank/DDBJ whole genome shotgun (WGS) entry which is preliminary data.</text>
</comment>
<sequence length="158" mass="17984">MDPTHNQRNAKLKQMTQNVLRVGIKLDGLTIESLFERMPDQRFILVVLDAYSVWPVLAAVVQPRQNPGQYVLRPLQPCKADHRDGCRFRSPFFGAAPCKFIKLFSRVLPNLFCSSNHRFPGNGCRSPSSDQVGRRTLIHVEDAEAWLASRTSCHIRQP</sequence>
<accession>A0ACC4ZN26</accession>
<reference evidence="1 2" key="1">
    <citation type="journal article" date="2016" name="Front. Microbiol.">
        <title>Genomic Resource of Rice Seed Associated Bacteria.</title>
        <authorList>
            <person name="Midha S."/>
            <person name="Bansal K."/>
            <person name="Sharma S."/>
            <person name="Kumar N."/>
            <person name="Patil P.P."/>
            <person name="Chaudhry V."/>
            <person name="Patil P.B."/>
        </authorList>
    </citation>
    <scope>NUCLEOTIDE SEQUENCE [LARGE SCALE GENOMIC DNA]</scope>
    <source>
        <strain evidence="1 2">NS115</strain>
    </source>
</reference>